<sequence>MIAMNQIESIRSQLLQHPMYKHLDTPERIRVFMKHHVFAVWDFMSLLKKLQNSLTSMSIPWLPAPHANYARFINEIVIGEETDEDGNGGYISHFELYIEAMTEVGADTTPITQYLKRLQEGIDPIKALDHPLIPQSCASFVKQNIELALHGKPHEVASAFFFGREDLIPDMFSILIHEMEQKQSSVVRLKYYLNRHIELDGDEHGPLAQKLLHSLCEEKPQFYRDAEEIAQTALTARIHLWDGVLTEIKEKAL</sequence>
<reference evidence="1" key="1">
    <citation type="submission" date="2020-09" db="EMBL/GenBank/DDBJ databases">
        <title>A novel bacterium of genus Hazenella, isolated from South China Sea.</title>
        <authorList>
            <person name="Huang H."/>
            <person name="Mo K."/>
            <person name="Hu Y."/>
        </authorList>
    </citation>
    <scope>NUCLEOTIDE SEQUENCE</scope>
    <source>
        <strain evidence="1">IB182357</strain>
    </source>
</reference>
<dbReference type="RefSeq" id="WP_191139275.1">
    <property type="nucleotide sequence ID" value="NZ_JACXAG020000002.1"/>
</dbReference>
<dbReference type="InterPro" id="IPR016084">
    <property type="entry name" value="Haem_Oase-like_multi-hlx"/>
</dbReference>
<accession>A0A926RSW1</accession>
<name>A0A926RSW1_9BACL</name>
<comment type="caution">
    <text evidence="1">The sequence shown here is derived from an EMBL/GenBank/DDBJ whole genome shotgun (WGS) entry which is preliminary data.</text>
</comment>
<organism evidence="1 2">
    <name type="scientific">Polycladospora coralii</name>
    <dbReference type="NCBI Taxonomy" id="2771432"/>
    <lineage>
        <taxon>Bacteria</taxon>
        <taxon>Bacillati</taxon>
        <taxon>Bacillota</taxon>
        <taxon>Bacilli</taxon>
        <taxon>Bacillales</taxon>
        <taxon>Thermoactinomycetaceae</taxon>
        <taxon>Polycladospora</taxon>
    </lineage>
</organism>
<protein>
    <submittedName>
        <fullName evidence="1">DUF3050 domain-containing protein</fullName>
    </submittedName>
</protein>
<dbReference type="EMBL" id="JACXAH010000002">
    <property type="protein sequence ID" value="MBD1370813.1"/>
    <property type="molecule type" value="Genomic_DNA"/>
</dbReference>
<gene>
    <name evidence="1" type="ORF">IC620_00365</name>
</gene>
<dbReference type="Proteomes" id="UP000661691">
    <property type="component" value="Unassembled WGS sequence"/>
</dbReference>
<dbReference type="AlphaFoldDB" id="A0A926RSW1"/>
<keyword evidence="2" id="KW-1185">Reference proteome</keyword>
<evidence type="ECO:0000313" key="2">
    <source>
        <dbReference type="Proteomes" id="UP000661691"/>
    </source>
</evidence>
<dbReference type="Pfam" id="PF11251">
    <property type="entry name" value="DUF3050"/>
    <property type="match status" value="1"/>
</dbReference>
<dbReference type="InterPro" id="IPR024423">
    <property type="entry name" value="DUF3050"/>
</dbReference>
<proteinExistence type="predicted"/>
<dbReference type="Gene3D" id="1.20.910.10">
    <property type="entry name" value="Heme oxygenase-like"/>
    <property type="match status" value="1"/>
</dbReference>
<evidence type="ECO:0000313" key="1">
    <source>
        <dbReference type="EMBL" id="MBD1370813.1"/>
    </source>
</evidence>
<dbReference type="SUPFAM" id="SSF48613">
    <property type="entry name" value="Heme oxygenase-like"/>
    <property type="match status" value="1"/>
</dbReference>